<dbReference type="EMBL" id="JAVDWE010000014">
    <property type="protein sequence ID" value="MDR7096528.1"/>
    <property type="molecule type" value="Genomic_DNA"/>
</dbReference>
<keyword evidence="2" id="KW-1185">Reference proteome</keyword>
<dbReference type="Proteomes" id="UP001265550">
    <property type="component" value="Unassembled WGS sequence"/>
</dbReference>
<organism evidence="1 2">
    <name type="scientific">Hydrogenophaga laconesensis</name>
    <dbReference type="NCBI Taxonomy" id="1805971"/>
    <lineage>
        <taxon>Bacteria</taxon>
        <taxon>Pseudomonadati</taxon>
        <taxon>Pseudomonadota</taxon>
        <taxon>Betaproteobacteria</taxon>
        <taxon>Burkholderiales</taxon>
        <taxon>Comamonadaceae</taxon>
        <taxon>Hydrogenophaga</taxon>
    </lineage>
</organism>
<name>A0ABU1VGC4_9BURK</name>
<proteinExistence type="predicted"/>
<reference evidence="1 2" key="1">
    <citation type="submission" date="2023-07" db="EMBL/GenBank/DDBJ databases">
        <title>Sorghum-associated microbial communities from plants grown in Nebraska, USA.</title>
        <authorList>
            <person name="Schachtman D."/>
        </authorList>
    </citation>
    <scope>NUCLEOTIDE SEQUENCE [LARGE SCALE GENOMIC DNA]</scope>
    <source>
        <strain evidence="1 2">BE240</strain>
    </source>
</reference>
<accession>A0ABU1VGC4</accession>
<evidence type="ECO:0008006" key="3">
    <source>
        <dbReference type="Google" id="ProtNLM"/>
    </source>
</evidence>
<evidence type="ECO:0000313" key="1">
    <source>
        <dbReference type="EMBL" id="MDR7096528.1"/>
    </source>
</evidence>
<dbReference type="RefSeq" id="WP_204734759.1">
    <property type="nucleotide sequence ID" value="NZ_JAVDWE010000014.1"/>
</dbReference>
<sequence length="296" mass="34219">MNRTRIQIAKPDIVRHFDALPDRVLKPKEIYAILAEQRNFWRLAQATTAERFIEFLQKHSKLKQYEFLFPQRAETCYVWDQAPLLAILLGLRKDLHFSHYTAMRALALTEQSPKSIYLTDERTTSHASERDSKISQADIDSAFKKPARASSNWVEYDDKKIYLLNGADTGHLGVVTELMTDESGAEVQARVTNLERTLIDITVRPVYAGGVFEVAKAYELAKERASINKLVAMLHKLKFVYPYHQAVGYYLQRAGYKSSQIDLVRRLPIAQDFYLTHEMNDTRYDSDWRLHVPSGF</sequence>
<protein>
    <recommendedName>
        <fullName evidence="3">AbiEi antitoxin C-terminal domain-containing protein</fullName>
    </recommendedName>
</protein>
<comment type="caution">
    <text evidence="1">The sequence shown here is derived from an EMBL/GenBank/DDBJ whole genome shotgun (WGS) entry which is preliminary data.</text>
</comment>
<gene>
    <name evidence="1" type="ORF">J2X09_004285</name>
</gene>
<evidence type="ECO:0000313" key="2">
    <source>
        <dbReference type="Proteomes" id="UP001265550"/>
    </source>
</evidence>